<keyword evidence="2 7" id="KW-0813">Transport</keyword>
<evidence type="ECO:0000256" key="4">
    <source>
        <dbReference type="ARBA" id="ARBA00022692"/>
    </source>
</evidence>
<dbReference type="PROSITE" id="PS50928">
    <property type="entry name" value="ABC_TM1"/>
    <property type="match status" value="1"/>
</dbReference>
<keyword evidence="4 7" id="KW-0812">Transmembrane</keyword>
<comment type="caution">
    <text evidence="10">The sequence shown here is derived from an EMBL/GenBank/DDBJ whole genome shotgun (WGS) entry which is preliminary data.</text>
</comment>
<evidence type="ECO:0000256" key="6">
    <source>
        <dbReference type="ARBA" id="ARBA00023136"/>
    </source>
</evidence>
<dbReference type="eggNOG" id="COG1175">
    <property type="taxonomic scope" value="Bacteria"/>
</dbReference>
<feature type="domain" description="ABC transmembrane type-1" evidence="8">
    <location>
        <begin position="71"/>
        <end position="287"/>
    </location>
</feature>
<feature type="transmembrane region" description="Helical" evidence="7">
    <location>
        <begin position="204"/>
        <end position="227"/>
    </location>
</feature>
<evidence type="ECO:0000256" key="1">
    <source>
        <dbReference type="ARBA" id="ARBA00004651"/>
    </source>
</evidence>
<dbReference type="CDD" id="cd06261">
    <property type="entry name" value="TM_PBP2"/>
    <property type="match status" value="1"/>
</dbReference>
<evidence type="ECO:0000313" key="9">
    <source>
        <dbReference type="EMBL" id="NEI33957.1"/>
    </source>
</evidence>
<protein>
    <submittedName>
        <fullName evidence="9">ABC transporter permease subunit</fullName>
    </submittedName>
    <submittedName>
        <fullName evidence="10">Sugar ABC transporter permease</fullName>
    </submittedName>
</protein>
<evidence type="ECO:0000313" key="11">
    <source>
        <dbReference type="Proteomes" id="UP000471560"/>
    </source>
</evidence>
<dbReference type="Proteomes" id="UP000471560">
    <property type="component" value="Unassembled WGS sequence"/>
</dbReference>
<dbReference type="PANTHER" id="PTHR30193:SF41">
    <property type="entry name" value="DIACETYLCHITOBIOSE UPTAKE SYSTEM PERMEASE PROTEIN NGCF"/>
    <property type="match status" value="1"/>
</dbReference>
<dbReference type="EMBL" id="WUEZ01000007">
    <property type="protein sequence ID" value="NEI33957.1"/>
    <property type="molecule type" value="Genomic_DNA"/>
</dbReference>
<dbReference type="AlphaFoldDB" id="A0A179BRK6"/>
<dbReference type="SUPFAM" id="SSF161098">
    <property type="entry name" value="MetI-like"/>
    <property type="match status" value="1"/>
</dbReference>
<gene>
    <name evidence="10" type="ORF">A4U53_02495</name>
    <name evidence="9" type="ORF">GR204_08060</name>
</gene>
<dbReference type="PANTHER" id="PTHR30193">
    <property type="entry name" value="ABC TRANSPORTER PERMEASE PROTEIN"/>
    <property type="match status" value="1"/>
</dbReference>
<dbReference type="InterPro" id="IPR000515">
    <property type="entry name" value="MetI-like"/>
</dbReference>
<keyword evidence="5 7" id="KW-1133">Transmembrane helix</keyword>
<evidence type="ECO:0000256" key="3">
    <source>
        <dbReference type="ARBA" id="ARBA00022475"/>
    </source>
</evidence>
<dbReference type="EMBL" id="LWBS01000220">
    <property type="protein sequence ID" value="OAP94099.1"/>
    <property type="molecule type" value="Genomic_DNA"/>
</dbReference>
<evidence type="ECO:0000256" key="7">
    <source>
        <dbReference type="RuleBase" id="RU363032"/>
    </source>
</evidence>
<evidence type="ECO:0000256" key="2">
    <source>
        <dbReference type="ARBA" id="ARBA00022448"/>
    </source>
</evidence>
<dbReference type="RefSeq" id="WP_064247853.1">
    <property type="nucleotide sequence ID" value="NZ_CAXURF020000001.1"/>
</dbReference>
<name>A0A179BRK6_RHILE</name>
<comment type="subcellular location">
    <subcellularLocation>
        <location evidence="1 7">Cell membrane</location>
        <topology evidence="1 7">Multi-pass membrane protein</topology>
    </subcellularLocation>
</comment>
<evidence type="ECO:0000313" key="10">
    <source>
        <dbReference type="EMBL" id="OAP94099.1"/>
    </source>
</evidence>
<keyword evidence="3" id="KW-1003">Cell membrane</keyword>
<reference evidence="9 11" key="2">
    <citation type="submission" date="2019-12" db="EMBL/GenBank/DDBJ databases">
        <title>Rhizobium genotypes associated with high levels of biological nitrogen fixation by grain legumes in a temperate-maritime cropping system.</title>
        <authorList>
            <person name="Maluk M."/>
            <person name="Francesc Ferrando Molina F."/>
            <person name="Lopez Del Egido L."/>
            <person name="Lafos M."/>
            <person name="Langarica-Fuentes A."/>
            <person name="Gebre Yohannes G."/>
            <person name="Young M.W."/>
            <person name="Martin P."/>
            <person name="Gantlett R."/>
            <person name="Kenicer G."/>
            <person name="Hawes C."/>
            <person name="Begg G.S."/>
            <person name="Quilliam R.S."/>
            <person name="Squire G.R."/>
            <person name="Poole P.S."/>
            <person name="Young P.W."/>
            <person name="Iannetta P.M."/>
            <person name="James E.K."/>
        </authorList>
    </citation>
    <scope>NUCLEOTIDE SEQUENCE [LARGE SCALE GENOMIC DNA]</scope>
    <source>
        <strain evidence="9 11">JHI1096</strain>
    </source>
</reference>
<dbReference type="Gene3D" id="1.10.3720.10">
    <property type="entry name" value="MetI-like"/>
    <property type="match status" value="1"/>
</dbReference>
<feature type="transmembrane region" description="Helical" evidence="7">
    <location>
        <begin position="12"/>
        <end position="31"/>
    </location>
</feature>
<proteinExistence type="inferred from homology"/>
<evidence type="ECO:0000259" key="8">
    <source>
        <dbReference type="PROSITE" id="PS50928"/>
    </source>
</evidence>
<feature type="transmembrane region" description="Helical" evidence="7">
    <location>
        <begin position="158"/>
        <end position="183"/>
    </location>
</feature>
<feature type="transmembrane region" description="Helical" evidence="7">
    <location>
        <begin position="270"/>
        <end position="291"/>
    </location>
</feature>
<evidence type="ECO:0000256" key="5">
    <source>
        <dbReference type="ARBA" id="ARBA00022989"/>
    </source>
</evidence>
<organism evidence="10">
    <name type="scientific">Rhizobium leguminosarum</name>
    <dbReference type="NCBI Taxonomy" id="384"/>
    <lineage>
        <taxon>Bacteria</taxon>
        <taxon>Pseudomonadati</taxon>
        <taxon>Pseudomonadota</taxon>
        <taxon>Alphaproteobacteria</taxon>
        <taxon>Hyphomicrobiales</taxon>
        <taxon>Rhizobiaceae</taxon>
        <taxon>Rhizobium/Agrobacterium group</taxon>
        <taxon>Rhizobium</taxon>
    </lineage>
</organism>
<feature type="transmembrane region" description="Helical" evidence="7">
    <location>
        <begin position="74"/>
        <end position="94"/>
    </location>
</feature>
<dbReference type="Pfam" id="PF00528">
    <property type="entry name" value="BPD_transp_1"/>
    <property type="match status" value="1"/>
</dbReference>
<dbReference type="GO" id="GO:0005886">
    <property type="term" value="C:plasma membrane"/>
    <property type="evidence" value="ECO:0007669"/>
    <property type="project" value="UniProtKB-SubCell"/>
</dbReference>
<keyword evidence="6 7" id="KW-0472">Membrane</keyword>
<feature type="transmembrane region" description="Helical" evidence="7">
    <location>
        <begin position="106"/>
        <end position="129"/>
    </location>
</feature>
<reference evidence="10" key="1">
    <citation type="submission" date="2016-04" db="EMBL/GenBank/DDBJ databases">
        <title>Fast-growing isolate from the root nodules of Vavilovia formosa.</title>
        <authorList>
            <person name="Kimeklis A."/>
            <person name="Safronova V."/>
            <person name="Belimov A."/>
            <person name="Andronov E."/>
        </authorList>
    </citation>
    <scope>NUCLEOTIDE SEQUENCE [LARGE SCALE GENOMIC DNA]</scope>
    <source>
        <strain evidence="10">Vaf-46</strain>
    </source>
</reference>
<accession>A0A179BRK6</accession>
<sequence length="297" mass="32921">MAAVSNKKQDSLIAALLVAPAVIAFLVIFAYPTWRMVAMSFTNAPLIGPGEWVGLDNYARQLFSPQFQKALLNTLYFIVLTVIPGTSLALFVAMGVNRLTGRIQMLVLACFFLPSILPVSVVTQIWTWIANMQYGVIQNVIGLFTGGRPLPVLRSPTYFMPSVAVVTIWWTIGFNILLFLAALRSISSDIYEAAALDNASRWRVFSKITWPLIWPVTALVLTLQLIAQFKIFSQPYLLGYFAHTPADAQSVVMTVIYDLAFKQNKGGEGAAVATILFIIILIASVFQYQFLRARGEK</sequence>
<dbReference type="InterPro" id="IPR035906">
    <property type="entry name" value="MetI-like_sf"/>
</dbReference>
<comment type="similarity">
    <text evidence="7">Belongs to the binding-protein-dependent transport system permease family.</text>
</comment>
<dbReference type="GO" id="GO:0055085">
    <property type="term" value="P:transmembrane transport"/>
    <property type="evidence" value="ECO:0007669"/>
    <property type="project" value="InterPro"/>
</dbReference>
<dbReference type="InterPro" id="IPR051393">
    <property type="entry name" value="ABC_transporter_permease"/>
</dbReference>